<dbReference type="InterPro" id="IPR013848">
    <property type="entry name" value="Methylthiotransferase_N"/>
</dbReference>
<dbReference type="PANTHER" id="PTHR11918:SF45">
    <property type="entry name" value="THREONYLCARBAMOYLADENOSINE TRNA METHYLTHIOTRANSFERASE"/>
    <property type="match status" value="1"/>
</dbReference>
<gene>
    <name evidence="10" type="primary">mtaB</name>
    <name evidence="10" type="ORF">AAIG11_04650</name>
</gene>
<dbReference type="Pfam" id="PF00919">
    <property type="entry name" value="UPF0004"/>
    <property type="match status" value="1"/>
</dbReference>
<evidence type="ECO:0000256" key="5">
    <source>
        <dbReference type="ARBA" id="ARBA00022723"/>
    </source>
</evidence>
<evidence type="ECO:0000256" key="1">
    <source>
        <dbReference type="ARBA" id="ARBA00001966"/>
    </source>
</evidence>
<dbReference type="InterPro" id="IPR020612">
    <property type="entry name" value="Methylthiotransferase_CS"/>
</dbReference>
<dbReference type="Proteomes" id="UP001407405">
    <property type="component" value="Unassembled WGS sequence"/>
</dbReference>
<evidence type="ECO:0000256" key="2">
    <source>
        <dbReference type="ARBA" id="ARBA00022485"/>
    </source>
</evidence>
<comment type="cofactor">
    <cofactor evidence="1">
        <name>[4Fe-4S] cluster</name>
        <dbReference type="ChEBI" id="CHEBI:49883"/>
    </cofactor>
</comment>
<sequence length="459" mass="52134">MEEMQQMIAELSLTGDAFEKRYGRRKRLATLTLGCKVNQYETQALIERFQQSGFDHVPSEQMADVVLINTCTVTSMSDRKSRQFIRRARKLNPNAIVAVAGCYAQLSPEEVSRIEGVQVIAGTTERHRLVDAVQYARHDQKHPIVLVKPHEAGEIFEPLTVQETNDMTRAYVKIQDGCNQYCSYCIIPYARGPVRSRPSEAVINEIQKLVANGYQEVVLTGIHLASYGKEQGESEALIRLLTSIDQMTGLKRLRLGSLEPTLITADFTEKLMMLQSVCHHFHLSLQSGSNQVLRGMNRRYNTLQYRKAVELIRQYDPEAAITTDIIVGFPGETEAHFQETLDFVSDIQFSDIHVFRYSPREGTPAAAYPQQVEEPVKHERSQRLSHLAASMKEVYLKQLISREVMVLMEKPSAERPDMMEGHTSYYVRVVAPLDEALFQRIVRVKIHRTGTDSCEGNVV</sequence>
<dbReference type="RefSeq" id="WP_343185082.1">
    <property type="nucleotide sequence ID" value="NZ_JBCITM010000003.1"/>
</dbReference>
<evidence type="ECO:0000256" key="4">
    <source>
        <dbReference type="ARBA" id="ARBA00022691"/>
    </source>
</evidence>
<dbReference type="InterPro" id="IPR005839">
    <property type="entry name" value="Methylthiotransferase"/>
</dbReference>
<dbReference type="NCBIfam" id="TIGR00089">
    <property type="entry name" value="MiaB/RimO family radical SAM methylthiotransferase"/>
    <property type="match status" value="1"/>
</dbReference>
<dbReference type="EMBL" id="JBCITM010000003">
    <property type="protein sequence ID" value="MEN1759754.1"/>
    <property type="molecule type" value="Genomic_DNA"/>
</dbReference>
<feature type="domain" description="Radical SAM core" evidence="9">
    <location>
        <begin position="164"/>
        <end position="397"/>
    </location>
</feature>
<dbReference type="PROSITE" id="PS01278">
    <property type="entry name" value="MTTASE_RADICAL"/>
    <property type="match status" value="1"/>
</dbReference>
<dbReference type="SFLD" id="SFLDS00029">
    <property type="entry name" value="Radical_SAM"/>
    <property type="match status" value="1"/>
</dbReference>
<name>A0ABU9VUF8_9CLOT</name>
<dbReference type="SMART" id="SM00729">
    <property type="entry name" value="Elp3"/>
    <property type="match status" value="1"/>
</dbReference>
<dbReference type="SFLD" id="SFLDF00295">
    <property type="entry name" value="threonylcarbamoyladenosine_tRN"/>
    <property type="match status" value="1"/>
</dbReference>
<evidence type="ECO:0000256" key="7">
    <source>
        <dbReference type="ARBA" id="ARBA00023014"/>
    </source>
</evidence>
<keyword evidence="11" id="KW-1185">Reference proteome</keyword>
<evidence type="ECO:0000313" key="10">
    <source>
        <dbReference type="EMBL" id="MEN1759754.1"/>
    </source>
</evidence>
<evidence type="ECO:0000313" key="11">
    <source>
        <dbReference type="Proteomes" id="UP001407405"/>
    </source>
</evidence>
<keyword evidence="6" id="KW-0408">Iron</keyword>
<evidence type="ECO:0000259" key="9">
    <source>
        <dbReference type="PROSITE" id="PS51918"/>
    </source>
</evidence>
<dbReference type="InterPro" id="IPR006638">
    <property type="entry name" value="Elp3/MiaA/NifB-like_rSAM"/>
</dbReference>
<dbReference type="InterPro" id="IPR023404">
    <property type="entry name" value="rSAM_horseshoe"/>
</dbReference>
<dbReference type="SFLD" id="SFLDG01082">
    <property type="entry name" value="B12-binding_domain_containing"/>
    <property type="match status" value="1"/>
</dbReference>
<evidence type="ECO:0000256" key="3">
    <source>
        <dbReference type="ARBA" id="ARBA00022679"/>
    </source>
</evidence>
<comment type="caution">
    <text evidence="10">The sequence shown here is derived from an EMBL/GenBank/DDBJ whole genome shotgun (WGS) entry which is preliminary data.</text>
</comment>
<dbReference type="SUPFAM" id="SSF102114">
    <property type="entry name" value="Radical SAM enzymes"/>
    <property type="match status" value="1"/>
</dbReference>
<proteinExistence type="predicted"/>
<dbReference type="CDD" id="cd01335">
    <property type="entry name" value="Radical_SAM"/>
    <property type="match status" value="1"/>
</dbReference>
<dbReference type="InterPro" id="IPR006467">
    <property type="entry name" value="MiaB-like_bact"/>
</dbReference>
<dbReference type="InterPro" id="IPR058240">
    <property type="entry name" value="rSAM_sf"/>
</dbReference>
<keyword evidence="3" id="KW-0808">Transferase</keyword>
<keyword evidence="7" id="KW-0411">Iron-sulfur</keyword>
<feature type="domain" description="MTTase N-terminal" evidence="8">
    <location>
        <begin position="26"/>
        <end position="138"/>
    </location>
</feature>
<dbReference type="PANTHER" id="PTHR11918">
    <property type="entry name" value="RADICAL SAM PROTEINS"/>
    <property type="match status" value="1"/>
</dbReference>
<keyword evidence="5" id="KW-0479">Metal-binding</keyword>
<dbReference type="InterPro" id="IPR038135">
    <property type="entry name" value="Methylthiotransferase_N_sf"/>
</dbReference>
<dbReference type="PROSITE" id="PS51918">
    <property type="entry name" value="RADICAL_SAM"/>
    <property type="match status" value="1"/>
</dbReference>
<dbReference type="PROSITE" id="PS51449">
    <property type="entry name" value="MTTASE_N"/>
    <property type="match status" value="1"/>
</dbReference>
<dbReference type="InterPro" id="IPR007197">
    <property type="entry name" value="rSAM"/>
</dbReference>
<accession>A0ABU9VUF8</accession>
<dbReference type="SFLD" id="SFLDG01061">
    <property type="entry name" value="methylthiotransferase"/>
    <property type="match status" value="1"/>
</dbReference>
<dbReference type="Pfam" id="PF04055">
    <property type="entry name" value="Radical_SAM"/>
    <property type="match status" value="1"/>
</dbReference>
<organism evidence="10 11">
    <name type="scientific">Anoxynatronum sibiricum</name>
    <dbReference type="NCBI Taxonomy" id="210623"/>
    <lineage>
        <taxon>Bacteria</taxon>
        <taxon>Bacillati</taxon>
        <taxon>Bacillota</taxon>
        <taxon>Clostridia</taxon>
        <taxon>Eubacteriales</taxon>
        <taxon>Clostridiaceae</taxon>
        <taxon>Anoxynatronum</taxon>
    </lineage>
</organism>
<protein>
    <submittedName>
        <fullName evidence="10">tRNA (N(6)-L-threonylcarbamoyladenosine(37)-C(2))-methylthiotransferase MtaB</fullName>
    </submittedName>
</protein>
<keyword evidence="4" id="KW-0949">S-adenosyl-L-methionine</keyword>
<dbReference type="NCBIfam" id="TIGR01579">
    <property type="entry name" value="MiaB-like-C"/>
    <property type="match status" value="1"/>
</dbReference>
<reference evidence="10 11" key="1">
    <citation type="submission" date="2024-04" db="EMBL/GenBank/DDBJ databases">
        <title>Genome sequencing and metabolic network reconstruction of aminoacids and betaine degradation by Anoxynatronum sibiricum.</title>
        <authorList>
            <person name="Detkova E.N."/>
            <person name="Boltjanskaja Y.V."/>
            <person name="Mardanov A.V."/>
            <person name="Kevbrin V."/>
        </authorList>
    </citation>
    <scope>NUCLEOTIDE SEQUENCE [LARGE SCALE GENOMIC DNA]</scope>
    <source>
        <strain evidence="10 11">Z-7981</strain>
    </source>
</reference>
<dbReference type="Gene3D" id="3.40.50.12160">
    <property type="entry name" value="Methylthiotransferase, N-terminal domain"/>
    <property type="match status" value="1"/>
</dbReference>
<keyword evidence="2" id="KW-0004">4Fe-4S</keyword>
<evidence type="ECO:0000259" key="8">
    <source>
        <dbReference type="PROSITE" id="PS51449"/>
    </source>
</evidence>
<dbReference type="InterPro" id="IPR034557">
    <property type="entry name" value="ThrcA_tRNA_MEthiotransferase"/>
</dbReference>
<evidence type="ECO:0000256" key="6">
    <source>
        <dbReference type="ARBA" id="ARBA00023004"/>
    </source>
</evidence>
<dbReference type="Gene3D" id="3.80.30.20">
    <property type="entry name" value="tm_1862 like domain"/>
    <property type="match status" value="1"/>
</dbReference>